<dbReference type="GO" id="GO:0006633">
    <property type="term" value="P:fatty acid biosynthetic process"/>
    <property type="evidence" value="ECO:0007669"/>
    <property type="project" value="InterPro"/>
</dbReference>
<dbReference type="EMBL" id="MZZM01000012">
    <property type="protein sequence ID" value="ORJ62629.1"/>
    <property type="molecule type" value="Genomic_DNA"/>
</dbReference>
<gene>
    <name evidence="5" type="ORF">B5M45_06230</name>
</gene>
<organism evidence="5 6">
    <name type="scientific">Mycobacterium simiae</name>
    <name type="common">Mycobacterium habana</name>
    <dbReference type="NCBI Taxonomy" id="1784"/>
    <lineage>
        <taxon>Bacteria</taxon>
        <taxon>Bacillati</taxon>
        <taxon>Actinomycetota</taxon>
        <taxon>Actinomycetes</taxon>
        <taxon>Mycobacteriales</taxon>
        <taxon>Mycobacteriaceae</taxon>
        <taxon>Mycobacterium</taxon>
        <taxon>Mycobacterium simiae complex</taxon>
    </lineage>
</organism>
<dbReference type="Gene3D" id="3.40.366.10">
    <property type="entry name" value="Malonyl-Coenzyme A Acyl Carrier Protein, domain 2"/>
    <property type="match status" value="1"/>
</dbReference>
<dbReference type="InterPro" id="IPR020841">
    <property type="entry name" value="PKS_Beta-ketoAc_synthase_dom"/>
</dbReference>
<dbReference type="SUPFAM" id="SSF47336">
    <property type="entry name" value="ACP-like"/>
    <property type="match status" value="1"/>
</dbReference>
<comment type="caution">
    <text evidence="5">The sequence shown here is derived from an EMBL/GenBank/DDBJ whole genome shotgun (WGS) entry which is preliminary data.</text>
</comment>
<dbReference type="Pfam" id="PF02801">
    <property type="entry name" value="Ketoacyl-synt_C"/>
    <property type="match status" value="1"/>
</dbReference>
<dbReference type="Pfam" id="PF00550">
    <property type="entry name" value="PP-binding"/>
    <property type="match status" value="1"/>
</dbReference>
<dbReference type="InterPro" id="IPR036736">
    <property type="entry name" value="ACP-like_sf"/>
</dbReference>
<evidence type="ECO:0000313" key="5">
    <source>
        <dbReference type="EMBL" id="ORJ62629.1"/>
    </source>
</evidence>
<dbReference type="InterPro" id="IPR014031">
    <property type="entry name" value="Ketoacyl_synth_C"/>
</dbReference>
<dbReference type="Pfam" id="PF00698">
    <property type="entry name" value="Acyl_transf_1"/>
    <property type="match status" value="1"/>
</dbReference>
<dbReference type="Gene3D" id="3.40.47.10">
    <property type="match status" value="1"/>
</dbReference>
<keyword evidence="1" id="KW-0596">Phosphopantetheine</keyword>
<dbReference type="Gene3D" id="1.10.1200.10">
    <property type="entry name" value="ACP-like"/>
    <property type="match status" value="1"/>
</dbReference>
<dbReference type="PANTHER" id="PTHR43074">
    <property type="entry name" value="OMEGA-3 POLYUNSATURATED FATTY ACID SYNTHASE PFAB-RELATED"/>
    <property type="match status" value="1"/>
</dbReference>
<sequence length="1131" mass="119179">MLSIMSSRSPIAIVGISCLFPGSDGSAAFWRNIIAGSDLISDVPPSRWRIDHYRGPVSGAPVDGHVRRGGFLSKTQFCPVDFAIPPNTVSAIDTAQLLGLVVASQVLDDATGGDYASLDRDRISVVLGVASGTELLVHMGAGLELPVWEHALRSAGLPEPELKEFSDRIAASYLPWQEDSFPGLLANVVAGRIANRLDFGGTNCVVDAACASSLAAVDIASNELYSGNSDMVIAGGVDTFNDALMFKCFSEVTALSQSGDCRPFSADADGTMLGEGLAMFALRRLADAERDGDRIYSVIRGIGSSSDGRARSIYAPSSPGQVKALRRAYAAAGYGPETVGLVEAHGTGTKAGDTAEFSALRDVFTGTDRAELQWCALGSVKSQIGHTKAAAGAAGLFKAAMALHHKVVPPTIKVDRPNPSLRVEDSPFYLPAQPKPWLAPVGLPRRASVSSFGFGGTNFHVTLEEYTGSGKRAWRHRASSCELILVTAESAERLAADATELCASLVEHPDMLSHLARETQERYDATQQHRLALVADNLPDLKVMLTQAAARLRAAGCPRSFDSSPGYFYSREPSGPVALLFPGQGSQYVGMGTDVPLVYAGALDPWELSRRAMGNTAPALHEIVWPATAYSESEQERQSQILAGTQWAQPAIGSHSLSLLTLIRALNIKYAMAGGHSFGEVIALCAAGVFSDEAALAIAHQRGLLMANAAEAAQGAMSAVSAPIERTISLISSWGLQVAIANHNSPNQIVLAGRIDAIVEAENRLRAEGLAPQRLNVATAFHSDVVDSAVGPLEKFLAGIEFSPPSVPVYANAAAQPYKPDTGSIRQGLANQLAQPVHFSQQVDHMWGAGARIFVEVGPDAVLTRLVRECLGDKRHTAVALDRRGSNGIRTLWQGLAQLAAAGVSMDFAALWADYREVDDPRHRKPPALALMIDGGNYGLPQPDVGSTAPTATPAYHPHAADDEPLQLQSEESAQSGLQSVVEPPLCGGGVARSDVDVDVAGAVLGVVADKTGYPVEMLDLSMSLESDLGIDSIKRVEILAAVQQRMPSVGEVDAAVLGAGATLREVVDRLGGRASSSVAAPATVESDMAAGFAVRSRAAPVWWWRRTLGCGRGCGGCGVGCRCGQDWLSG</sequence>
<accession>A0A1X0YBZ8</accession>
<dbReference type="PROSITE" id="PS00606">
    <property type="entry name" value="KS3_1"/>
    <property type="match status" value="1"/>
</dbReference>
<name>A0A1X0YBZ8_MYCSI</name>
<dbReference type="InterPro" id="IPR016036">
    <property type="entry name" value="Malonyl_transacylase_ACP-bd"/>
</dbReference>
<dbReference type="InterPro" id="IPR014030">
    <property type="entry name" value="Ketoacyl_synth_N"/>
</dbReference>
<evidence type="ECO:0000256" key="2">
    <source>
        <dbReference type="ARBA" id="ARBA00022553"/>
    </source>
</evidence>
<dbReference type="AlphaFoldDB" id="A0A1X0YBZ8"/>
<dbReference type="SUPFAM" id="SSF53901">
    <property type="entry name" value="Thiolase-like"/>
    <property type="match status" value="1"/>
</dbReference>
<dbReference type="PROSITE" id="PS52004">
    <property type="entry name" value="KS3_2"/>
    <property type="match status" value="1"/>
</dbReference>
<evidence type="ECO:0000256" key="3">
    <source>
        <dbReference type="ARBA" id="ARBA00022679"/>
    </source>
</evidence>
<reference evidence="5 6" key="1">
    <citation type="submission" date="2017-03" db="EMBL/GenBank/DDBJ databases">
        <title>Genomic insights into Mycobacterium simiae human colonization.</title>
        <authorList>
            <person name="Steffani J.L."/>
            <person name="Brunck M.E."/>
            <person name="Cruz E."/>
            <person name="Montiel R."/>
            <person name="Barona F."/>
        </authorList>
    </citation>
    <scope>NUCLEOTIDE SEQUENCE [LARGE SCALE GENOMIC DNA]</scope>
    <source>
        <strain evidence="5 6">MsiGto</strain>
    </source>
</reference>
<dbReference type="InterPro" id="IPR018201">
    <property type="entry name" value="Ketoacyl_synth_AS"/>
</dbReference>
<keyword evidence="6" id="KW-1185">Reference proteome</keyword>
<dbReference type="InterPro" id="IPR009081">
    <property type="entry name" value="PP-bd_ACP"/>
</dbReference>
<dbReference type="InterPro" id="IPR052568">
    <property type="entry name" value="PKS-FAS_Synthase"/>
</dbReference>
<feature type="domain" description="Ketosynthase family 3 (KS3)" evidence="4">
    <location>
        <begin position="8"/>
        <end position="465"/>
    </location>
</feature>
<dbReference type="CDD" id="cd00833">
    <property type="entry name" value="PKS"/>
    <property type="match status" value="1"/>
</dbReference>
<dbReference type="SUPFAM" id="SSF55048">
    <property type="entry name" value="Probable ACP-binding domain of malonyl-CoA ACP transacylase"/>
    <property type="match status" value="1"/>
</dbReference>
<dbReference type="InterPro" id="IPR016035">
    <property type="entry name" value="Acyl_Trfase/lysoPLipase"/>
</dbReference>
<keyword evidence="2" id="KW-0597">Phosphoprotein</keyword>
<evidence type="ECO:0000313" key="6">
    <source>
        <dbReference type="Proteomes" id="UP000193040"/>
    </source>
</evidence>
<dbReference type="Pfam" id="PF00109">
    <property type="entry name" value="ketoacyl-synt"/>
    <property type="match status" value="1"/>
</dbReference>
<dbReference type="Pfam" id="PF16197">
    <property type="entry name" value="KAsynt_C_assoc"/>
    <property type="match status" value="1"/>
</dbReference>
<dbReference type="InterPro" id="IPR016039">
    <property type="entry name" value="Thiolase-like"/>
</dbReference>
<dbReference type="PANTHER" id="PTHR43074:SF1">
    <property type="entry name" value="BETA-KETOACYL SYNTHASE FAMILY PROTEIN-RELATED"/>
    <property type="match status" value="1"/>
</dbReference>
<dbReference type="SMART" id="SM00827">
    <property type="entry name" value="PKS_AT"/>
    <property type="match status" value="1"/>
</dbReference>
<dbReference type="SUPFAM" id="SSF52151">
    <property type="entry name" value="FabD/lysophospholipase-like"/>
    <property type="match status" value="1"/>
</dbReference>
<evidence type="ECO:0000259" key="4">
    <source>
        <dbReference type="PROSITE" id="PS52004"/>
    </source>
</evidence>
<proteinExistence type="predicted"/>
<dbReference type="InterPro" id="IPR032821">
    <property type="entry name" value="PKS_assoc"/>
</dbReference>
<keyword evidence="3" id="KW-0808">Transferase</keyword>
<dbReference type="Proteomes" id="UP000193040">
    <property type="component" value="Unassembled WGS sequence"/>
</dbReference>
<dbReference type="InterPro" id="IPR001227">
    <property type="entry name" value="Ac_transferase_dom_sf"/>
</dbReference>
<dbReference type="SMART" id="SM00825">
    <property type="entry name" value="PKS_KS"/>
    <property type="match status" value="1"/>
</dbReference>
<protein>
    <recommendedName>
        <fullName evidence="4">Ketosynthase family 3 (KS3) domain-containing protein</fullName>
    </recommendedName>
</protein>
<dbReference type="GO" id="GO:0004315">
    <property type="term" value="F:3-oxoacyl-[acyl-carrier-protein] synthase activity"/>
    <property type="evidence" value="ECO:0007669"/>
    <property type="project" value="InterPro"/>
</dbReference>
<dbReference type="InterPro" id="IPR014043">
    <property type="entry name" value="Acyl_transferase_dom"/>
</dbReference>
<evidence type="ECO:0000256" key="1">
    <source>
        <dbReference type="ARBA" id="ARBA00022450"/>
    </source>
</evidence>